<dbReference type="Gene3D" id="2.60.40.10">
    <property type="entry name" value="Immunoglobulins"/>
    <property type="match status" value="1"/>
</dbReference>
<dbReference type="Proteomes" id="UP001500552">
    <property type="component" value="Unassembled WGS sequence"/>
</dbReference>
<name>A0ABP8LXX9_9BACT</name>
<organism evidence="2 3">
    <name type="scientific">Pontibacter saemangeumensis</name>
    <dbReference type="NCBI Taxonomy" id="1084525"/>
    <lineage>
        <taxon>Bacteria</taxon>
        <taxon>Pseudomonadati</taxon>
        <taxon>Bacteroidota</taxon>
        <taxon>Cytophagia</taxon>
        <taxon>Cytophagales</taxon>
        <taxon>Hymenobacteraceae</taxon>
        <taxon>Pontibacter</taxon>
    </lineage>
</organism>
<dbReference type="InterPro" id="IPR013783">
    <property type="entry name" value="Ig-like_fold"/>
</dbReference>
<evidence type="ECO:0000313" key="3">
    <source>
        <dbReference type="Proteomes" id="UP001500552"/>
    </source>
</evidence>
<evidence type="ECO:0008006" key="4">
    <source>
        <dbReference type="Google" id="ProtNLM"/>
    </source>
</evidence>
<sequence length="128" mass="13930">MLASIAAVCLLTACEDLFEDGSMQPDGSSPSLTIKNPTQNQTITPTQGLQVYITVVDKDEVDNINFSVQSPGAESPLVDFDMMPHKTVVEFDTLMSLEGIVPGSYTLKITAKDKRTNLSEKEISFTVQ</sequence>
<feature type="compositionally biased region" description="Polar residues" evidence="1">
    <location>
        <begin position="25"/>
        <end position="35"/>
    </location>
</feature>
<protein>
    <recommendedName>
        <fullName evidence="4">DUF4625 domain-containing protein</fullName>
    </recommendedName>
</protein>
<evidence type="ECO:0000256" key="1">
    <source>
        <dbReference type="SAM" id="MobiDB-lite"/>
    </source>
</evidence>
<gene>
    <name evidence="2" type="ORF">GCM10023188_33650</name>
</gene>
<keyword evidence="3" id="KW-1185">Reference proteome</keyword>
<proteinExistence type="predicted"/>
<comment type="caution">
    <text evidence="2">The sequence shown here is derived from an EMBL/GenBank/DDBJ whole genome shotgun (WGS) entry which is preliminary data.</text>
</comment>
<accession>A0ABP8LXX9</accession>
<evidence type="ECO:0000313" key="2">
    <source>
        <dbReference type="EMBL" id="GAA4438342.1"/>
    </source>
</evidence>
<feature type="region of interest" description="Disordered" evidence="1">
    <location>
        <begin position="21"/>
        <end position="41"/>
    </location>
</feature>
<reference evidence="3" key="1">
    <citation type="journal article" date="2019" name="Int. J. Syst. Evol. Microbiol.">
        <title>The Global Catalogue of Microorganisms (GCM) 10K type strain sequencing project: providing services to taxonomists for standard genome sequencing and annotation.</title>
        <authorList>
            <consortium name="The Broad Institute Genomics Platform"/>
            <consortium name="The Broad Institute Genome Sequencing Center for Infectious Disease"/>
            <person name="Wu L."/>
            <person name="Ma J."/>
        </authorList>
    </citation>
    <scope>NUCLEOTIDE SEQUENCE [LARGE SCALE GENOMIC DNA]</scope>
    <source>
        <strain evidence="3">JCM 17926</strain>
    </source>
</reference>
<dbReference type="EMBL" id="BAABHC010000016">
    <property type="protein sequence ID" value="GAA4438342.1"/>
    <property type="molecule type" value="Genomic_DNA"/>
</dbReference>